<sequence length="258" mass="28544">MSVWPAWKVREHCGTTSWFQVRLAFPDGARVDALAVLQNGCVSIEDVTAQPALSLADLTALANWIEGPLFASCGVAGERPYADDGGERPEERHEGERSEGPGWEERPEGECLEERPACEPPGQRYAPEACDLAARREGEQPEEPEERNDGERPERPYDTERPERPYGGERPEGRHEAEARGAAEIALGMGPRRARAGWPSGIEGRRLVAREYRAAQRGGVDPVLAVMTATGRSRRRSLRMIAQARDAGFLTPRHARRS</sequence>
<dbReference type="EMBL" id="AWQX01000354">
    <property type="protein sequence ID" value="EST20406.1"/>
    <property type="molecule type" value="Genomic_DNA"/>
</dbReference>
<evidence type="ECO:0000313" key="2">
    <source>
        <dbReference type="EMBL" id="EST20406.1"/>
    </source>
</evidence>
<dbReference type="HOGENOM" id="CLU_1061369_0_0_11"/>
<dbReference type="Pfam" id="PF19720">
    <property type="entry name" value="DUF6214"/>
    <property type="match status" value="1"/>
</dbReference>
<dbReference type="Proteomes" id="UP000017984">
    <property type="component" value="Chromosome"/>
</dbReference>
<comment type="caution">
    <text evidence="2">The sequence shown here is derived from an EMBL/GenBank/DDBJ whole genome shotgun (WGS) entry which is preliminary data.</text>
</comment>
<gene>
    <name evidence="2" type="ORF">M878_39625</name>
</gene>
<protein>
    <submittedName>
        <fullName evidence="2">Uncharacterized protein</fullName>
    </submittedName>
</protein>
<name>V6JMR0_STRRC</name>
<proteinExistence type="predicted"/>
<feature type="compositionally biased region" description="Basic and acidic residues" evidence="1">
    <location>
        <begin position="147"/>
        <end position="181"/>
    </location>
</feature>
<dbReference type="PATRIC" id="fig|1352936.5.peg.8205"/>
<dbReference type="InterPro" id="IPR046186">
    <property type="entry name" value="DUF6214"/>
</dbReference>
<dbReference type="AlphaFoldDB" id="V6JMR0"/>
<organism evidence="2 3">
    <name type="scientific">Streptomyces roseochromogenus subsp. oscitans DS 12.976</name>
    <dbReference type="NCBI Taxonomy" id="1352936"/>
    <lineage>
        <taxon>Bacteria</taxon>
        <taxon>Bacillati</taxon>
        <taxon>Actinomycetota</taxon>
        <taxon>Actinomycetes</taxon>
        <taxon>Kitasatosporales</taxon>
        <taxon>Streptomycetaceae</taxon>
        <taxon>Streptomyces</taxon>
    </lineage>
</organism>
<reference evidence="2 3" key="1">
    <citation type="journal article" date="2014" name="Genome Announc.">
        <title>Draft Genome Sequence of Streptomyces roseochromogenes subsp. oscitans DS 12.976, Producer of the Aminocoumarin Antibiotic Clorobiocin.</title>
        <authorList>
            <person name="Ruckert C."/>
            <person name="Kalinowski J."/>
            <person name="Heide L."/>
            <person name="Apel A.K."/>
        </authorList>
    </citation>
    <scope>NUCLEOTIDE SEQUENCE [LARGE SCALE GENOMIC DNA]</scope>
    <source>
        <strain evidence="2 3">DS 12.976</strain>
    </source>
</reference>
<accession>V6JMR0</accession>
<feature type="compositionally biased region" description="Basic and acidic residues" evidence="1">
    <location>
        <begin position="80"/>
        <end position="117"/>
    </location>
</feature>
<dbReference type="STRING" id="1352936.M878_39625"/>
<feature type="region of interest" description="Disordered" evidence="1">
    <location>
        <begin position="80"/>
        <end position="198"/>
    </location>
</feature>
<evidence type="ECO:0000313" key="3">
    <source>
        <dbReference type="Proteomes" id="UP000017984"/>
    </source>
</evidence>
<keyword evidence="3" id="KW-1185">Reference proteome</keyword>
<evidence type="ECO:0000256" key="1">
    <source>
        <dbReference type="SAM" id="MobiDB-lite"/>
    </source>
</evidence>